<organism evidence="7 8">
    <name type="scientific">Natronoglycomyces albus</name>
    <dbReference type="NCBI Taxonomy" id="2811108"/>
    <lineage>
        <taxon>Bacteria</taxon>
        <taxon>Bacillati</taxon>
        <taxon>Actinomycetota</taxon>
        <taxon>Actinomycetes</taxon>
        <taxon>Glycomycetales</taxon>
        <taxon>Glycomycetaceae</taxon>
        <taxon>Natronoglycomyces</taxon>
    </lineage>
</organism>
<accession>A0A895XXW7</accession>
<dbReference type="SUPFAM" id="SSF57716">
    <property type="entry name" value="Glucocorticoid receptor-like (DNA-binding domain)"/>
    <property type="match status" value="1"/>
</dbReference>
<evidence type="ECO:0000313" key="8">
    <source>
        <dbReference type="Proteomes" id="UP000662939"/>
    </source>
</evidence>
<dbReference type="InterPro" id="IPR000962">
    <property type="entry name" value="Znf_DskA_TraR"/>
</dbReference>
<reference evidence="7" key="1">
    <citation type="submission" date="2021-02" db="EMBL/GenBank/DDBJ databases">
        <title>Natronoglycomyces albus gen. nov., sp. nov, a haloalkaliphilic actinobacterium from a soda solonchak soil.</title>
        <authorList>
            <person name="Sorokin D.Y."/>
            <person name="Khijniak T.V."/>
            <person name="Zakharycheva A.P."/>
            <person name="Boueva O.V."/>
            <person name="Ariskina E.V."/>
            <person name="Hahnke R.L."/>
            <person name="Bunk B."/>
            <person name="Sproer C."/>
            <person name="Schumann P."/>
            <person name="Evtushenko L.I."/>
            <person name="Kublanov I.V."/>
        </authorList>
    </citation>
    <scope>NUCLEOTIDE SEQUENCE</scope>
    <source>
        <strain evidence="7">DSM 106290</strain>
    </source>
</reference>
<keyword evidence="8" id="KW-1185">Reference proteome</keyword>
<dbReference type="InterPro" id="IPR020460">
    <property type="entry name" value="Znf_C4-type_bac"/>
</dbReference>
<dbReference type="GO" id="GO:0008270">
    <property type="term" value="F:zinc ion binding"/>
    <property type="evidence" value="ECO:0007669"/>
    <property type="project" value="UniProtKB-KW"/>
</dbReference>
<feature type="domain" description="Zinc finger DksA/TraR C4-type" evidence="6">
    <location>
        <begin position="90"/>
        <end position="122"/>
    </location>
</feature>
<dbReference type="PRINTS" id="PR00618">
    <property type="entry name" value="DKSAZNFINGER"/>
</dbReference>
<dbReference type="PANTHER" id="PTHR33823:SF2">
    <property type="entry name" value="RNA POLYMERASE-BINDING TRANSCRIPTION FACTOR DKSA"/>
    <property type="match status" value="1"/>
</dbReference>
<dbReference type="InterPro" id="IPR037187">
    <property type="entry name" value="DnaK_N"/>
</dbReference>
<evidence type="ECO:0000256" key="2">
    <source>
        <dbReference type="ARBA" id="ARBA00022771"/>
    </source>
</evidence>
<feature type="region of interest" description="Disordered" evidence="5">
    <location>
        <begin position="39"/>
        <end position="61"/>
    </location>
</feature>
<evidence type="ECO:0000256" key="4">
    <source>
        <dbReference type="PROSITE-ProRule" id="PRU00510"/>
    </source>
</evidence>
<dbReference type="PROSITE" id="PS01102">
    <property type="entry name" value="ZF_DKSA_1"/>
    <property type="match status" value="1"/>
</dbReference>
<protein>
    <submittedName>
        <fullName evidence="7">TraR/DksA family transcriptional regulator</fullName>
    </submittedName>
</protein>
<dbReference type="InterPro" id="IPR020458">
    <property type="entry name" value="Znf_DskA_TraR_CS"/>
</dbReference>
<evidence type="ECO:0000259" key="6">
    <source>
        <dbReference type="Pfam" id="PF01258"/>
    </source>
</evidence>
<dbReference type="Gene3D" id="1.20.120.910">
    <property type="entry name" value="DksA, coiled-coil domain"/>
    <property type="match status" value="1"/>
</dbReference>
<dbReference type="Pfam" id="PF01258">
    <property type="entry name" value="zf-dskA_traR"/>
    <property type="match status" value="1"/>
</dbReference>
<dbReference type="PROSITE" id="PS51128">
    <property type="entry name" value="ZF_DKSA_2"/>
    <property type="match status" value="1"/>
</dbReference>
<dbReference type="KEGG" id="nav:JQS30_10580"/>
<keyword evidence="1" id="KW-0479">Metal-binding</keyword>
<evidence type="ECO:0000256" key="1">
    <source>
        <dbReference type="ARBA" id="ARBA00022723"/>
    </source>
</evidence>
<dbReference type="PANTHER" id="PTHR33823">
    <property type="entry name" value="RNA POLYMERASE-BINDING TRANSCRIPTION FACTOR DKSA-RELATED"/>
    <property type="match status" value="1"/>
</dbReference>
<proteinExistence type="predicted"/>
<keyword evidence="3" id="KW-0862">Zinc</keyword>
<evidence type="ECO:0000313" key="7">
    <source>
        <dbReference type="EMBL" id="QSB07040.1"/>
    </source>
</evidence>
<name>A0A895XXW7_9ACTN</name>
<dbReference type="AlphaFoldDB" id="A0A895XXW7"/>
<sequence length="123" mass="14024">MQTRSAQEETELREALNERLEELREEHRRVVLEMETLQRERLADSAGDDQGDSGSKTIEHEQEITVANTIAEKVYQVERALDRLDVGDWGICERCGKPIPAARLAVFPSATQCVACKQLDERR</sequence>
<dbReference type="Proteomes" id="UP000662939">
    <property type="component" value="Chromosome"/>
</dbReference>
<dbReference type="SUPFAM" id="SSF109635">
    <property type="entry name" value="DnaK suppressor protein DksA, alpha-hairpin domain"/>
    <property type="match status" value="1"/>
</dbReference>
<gene>
    <name evidence="7" type="ORF">JQS30_10580</name>
</gene>
<keyword evidence="2" id="KW-0863">Zinc-finger</keyword>
<feature type="zinc finger region" description="dksA C4-type" evidence="4">
    <location>
        <begin position="92"/>
        <end position="116"/>
    </location>
</feature>
<dbReference type="EMBL" id="CP070496">
    <property type="protein sequence ID" value="QSB07040.1"/>
    <property type="molecule type" value="Genomic_DNA"/>
</dbReference>
<dbReference type="RefSeq" id="WP_213173045.1">
    <property type="nucleotide sequence ID" value="NZ_CP070496.1"/>
</dbReference>
<evidence type="ECO:0000256" key="3">
    <source>
        <dbReference type="ARBA" id="ARBA00022833"/>
    </source>
</evidence>
<evidence type="ECO:0000256" key="5">
    <source>
        <dbReference type="SAM" id="MobiDB-lite"/>
    </source>
</evidence>